<dbReference type="InterPro" id="IPR021265">
    <property type="entry name" value="DUF2842"/>
</dbReference>
<keyword evidence="2" id="KW-0472">Membrane</keyword>
<keyword evidence="4" id="KW-1185">Reference proteome</keyword>
<evidence type="ECO:0000256" key="1">
    <source>
        <dbReference type="SAM" id="MobiDB-lite"/>
    </source>
</evidence>
<keyword evidence="2" id="KW-1133">Transmembrane helix</keyword>
<protein>
    <submittedName>
        <fullName evidence="3">Uncharacterized protein DUF2842</fullName>
    </submittedName>
</protein>
<dbReference type="RefSeq" id="WP_106205122.1">
    <property type="nucleotide sequence ID" value="NZ_PVTD01000004.1"/>
</dbReference>
<evidence type="ECO:0000313" key="4">
    <source>
        <dbReference type="Proteomes" id="UP000239480"/>
    </source>
</evidence>
<comment type="caution">
    <text evidence="3">The sequence shown here is derived from an EMBL/GenBank/DDBJ whole genome shotgun (WGS) entry which is preliminary data.</text>
</comment>
<dbReference type="EMBL" id="PVTD01000004">
    <property type="protein sequence ID" value="PRY23734.1"/>
    <property type="molecule type" value="Genomic_DNA"/>
</dbReference>
<dbReference type="OrthoDB" id="7510023at2"/>
<proteinExistence type="predicted"/>
<evidence type="ECO:0000256" key="2">
    <source>
        <dbReference type="SAM" id="Phobius"/>
    </source>
</evidence>
<accession>A0A2T0RRC0</accession>
<feature type="compositionally biased region" description="Acidic residues" evidence="1">
    <location>
        <begin position="69"/>
        <end position="83"/>
    </location>
</feature>
<reference evidence="3 4" key="1">
    <citation type="submission" date="2018-03" db="EMBL/GenBank/DDBJ databases">
        <title>Genomic Encyclopedia of Archaeal and Bacterial Type Strains, Phase II (KMG-II): from individual species to whole genera.</title>
        <authorList>
            <person name="Goeker M."/>
        </authorList>
    </citation>
    <scope>NUCLEOTIDE SEQUENCE [LARGE SCALE GENOMIC DNA]</scope>
    <source>
        <strain evidence="3 4">DSM 29328</strain>
    </source>
</reference>
<feature type="region of interest" description="Disordered" evidence="1">
    <location>
        <begin position="67"/>
        <end position="89"/>
    </location>
</feature>
<gene>
    <name evidence="3" type="ORF">CLV78_104226</name>
</gene>
<dbReference type="Pfam" id="PF11003">
    <property type="entry name" value="DUF2842"/>
    <property type="match status" value="1"/>
</dbReference>
<dbReference type="Proteomes" id="UP000239480">
    <property type="component" value="Unassembled WGS sequence"/>
</dbReference>
<feature type="transmembrane region" description="Helical" evidence="2">
    <location>
        <begin position="39"/>
        <end position="61"/>
    </location>
</feature>
<name>A0A2T0RRC0_9RHOB</name>
<keyword evidence="2" id="KW-0812">Transmembrane</keyword>
<feature type="transmembrane region" description="Helical" evidence="2">
    <location>
        <begin position="12"/>
        <end position="33"/>
    </location>
</feature>
<sequence length="89" mass="10054">MALSYKARRRWSLFILVIGMPAYIVLAVTVVNWLERPPILVELLVYVVLGIAWILPFRFIFLGIGKPDPEEDAPEDGGADESDGEPRDR</sequence>
<organism evidence="3 4">
    <name type="scientific">Aliiruegeria haliotis</name>
    <dbReference type="NCBI Taxonomy" id="1280846"/>
    <lineage>
        <taxon>Bacteria</taxon>
        <taxon>Pseudomonadati</taxon>
        <taxon>Pseudomonadota</taxon>
        <taxon>Alphaproteobacteria</taxon>
        <taxon>Rhodobacterales</taxon>
        <taxon>Roseobacteraceae</taxon>
        <taxon>Aliiruegeria</taxon>
    </lineage>
</organism>
<evidence type="ECO:0000313" key="3">
    <source>
        <dbReference type="EMBL" id="PRY23734.1"/>
    </source>
</evidence>
<dbReference type="AlphaFoldDB" id="A0A2T0RRC0"/>